<proteinExistence type="predicted"/>
<sequence>MYAAGWDGRPPFTPVHQRLREDPSWATHALDSGHNLMRDAPEDLLKILLAGR</sequence>
<gene>
    <name evidence="1" type="ORF">J2S55_008800</name>
</gene>
<dbReference type="Proteomes" id="UP001230426">
    <property type="component" value="Unassembled WGS sequence"/>
</dbReference>
<accession>A0ABT9RJS8</accession>
<organism evidence="1 2">
    <name type="scientific">Streptosporangium brasiliense</name>
    <dbReference type="NCBI Taxonomy" id="47480"/>
    <lineage>
        <taxon>Bacteria</taxon>
        <taxon>Bacillati</taxon>
        <taxon>Actinomycetota</taxon>
        <taxon>Actinomycetes</taxon>
        <taxon>Streptosporangiales</taxon>
        <taxon>Streptosporangiaceae</taxon>
        <taxon>Streptosporangium</taxon>
    </lineage>
</organism>
<evidence type="ECO:0000313" key="1">
    <source>
        <dbReference type="EMBL" id="MDP9869534.1"/>
    </source>
</evidence>
<keyword evidence="2" id="KW-1185">Reference proteome</keyword>
<evidence type="ECO:0008006" key="3">
    <source>
        <dbReference type="Google" id="ProtNLM"/>
    </source>
</evidence>
<evidence type="ECO:0000313" key="2">
    <source>
        <dbReference type="Proteomes" id="UP001230426"/>
    </source>
</evidence>
<comment type="caution">
    <text evidence="1">The sequence shown here is derived from an EMBL/GenBank/DDBJ whole genome shotgun (WGS) entry which is preliminary data.</text>
</comment>
<dbReference type="RefSeq" id="WP_306873563.1">
    <property type="nucleotide sequence ID" value="NZ_JAUSRB010000002.1"/>
</dbReference>
<protein>
    <recommendedName>
        <fullName evidence="3">Alpha/beta hydrolase</fullName>
    </recommendedName>
</protein>
<name>A0ABT9RJS8_9ACTN</name>
<dbReference type="EMBL" id="JAUSRB010000002">
    <property type="protein sequence ID" value="MDP9869534.1"/>
    <property type="molecule type" value="Genomic_DNA"/>
</dbReference>
<reference evidence="1 2" key="1">
    <citation type="submission" date="2023-07" db="EMBL/GenBank/DDBJ databases">
        <title>Sequencing the genomes of 1000 actinobacteria strains.</title>
        <authorList>
            <person name="Klenk H.-P."/>
        </authorList>
    </citation>
    <scope>NUCLEOTIDE SEQUENCE [LARGE SCALE GENOMIC DNA]</scope>
    <source>
        <strain evidence="1 2">DSM 44109</strain>
    </source>
</reference>